<feature type="region of interest" description="Disordered" evidence="1">
    <location>
        <begin position="1"/>
        <end position="26"/>
    </location>
</feature>
<dbReference type="Proteomes" id="UP000499080">
    <property type="component" value="Unassembled WGS sequence"/>
</dbReference>
<protein>
    <submittedName>
        <fullName evidence="2">Uncharacterized protein</fullName>
    </submittedName>
</protein>
<dbReference type="AlphaFoldDB" id="A0A4Y2CCL0"/>
<reference evidence="2 3" key="1">
    <citation type="journal article" date="2019" name="Sci. Rep.">
        <title>Orb-weaving spider Araneus ventricosus genome elucidates the spidroin gene catalogue.</title>
        <authorList>
            <person name="Kono N."/>
            <person name="Nakamura H."/>
            <person name="Ohtoshi R."/>
            <person name="Moran D.A.P."/>
            <person name="Shinohara A."/>
            <person name="Yoshida Y."/>
            <person name="Fujiwara M."/>
            <person name="Mori M."/>
            <person name="Tomita M."/>
            <person name="Arakawa K."/>
        </authorList>
    </citation>
    <scope>NUCLEOTIDE SEQUENCE [LARGE SCALE GENOMIC DNA]</scope>
</reference>
<evidence type="ECO:0000256" key="1">
    <source>
        <dbReference type="SAM" id="MobiDB-lite"/>
    </source>
</evidence>
<proteinExistence type="predicted"/>
<feature type="region of interest" description="Disordered" evidence="1">
    <location>
        <begin position="51"/>
        <end position="81"/>
    </location>
</feature>
<keyword evidence="3" id="KW-1185">Reference proteome</keyword>
<sequence length="81" mass="8958">MDLVILSRGQKTRMAPGTPSPNFRTTPTGEHLAPDGFNVHWIPLHGGSSMESGFESGTLRPQIRSLTTRPPRPHFNCESNF</sequence>
<accession>A0A4Y2CCL0</accession>
<name>A0A4Y2CCL0_ARAVE</name>
<evidence type="ECO:0000313" key="2">
    <source>
        <dbReference type="EMBL" id="GBM01970.1"/>
    </source>
</evidence>
<comment type="caution">
    <text evidence="2">The sequence shown here is derived from an EMBL/GenBank/DDBJ whole genome shotgun (WGS) entry which is preliminary data.</text>
</comment>
<evidence type="ECO:0000313" key="3">
    <source>
        <dbReference type="Proteomes" id="UP000499080"/>
    </source>
</evidence>
<dbReference type="EMBL" id="BGPR01000175">
    <property type="protein sequence ID" value="GBM01970.1"/>
    <property type="molecule type" value="Genomic_DNA"/>
</dbReference>
<organism evidence="2 3">
    <name type="scientific">Araneus ventricosus</name>
    <name type="common">Orbweaver spider</name>
    <name type="synonym">Epeira ventricosa</name>
    <dbReference type="NCBI Taxonomy" id="182803"/>
    <lineage>
        <taxon>Eukaryota</taxon>
        <taxon>Metazoa</taxon>
        <taxon>Ecdysozoa</taxon>
        <taxon>Arthropoda</taxon>
        <taxon>Chelicerata</taxon>
        <taxon>Arachnida</taxon>
        <taxon>Araneae</taxon>
        <taxon>Araneomorphae</taxon>
        <taxon>Entelegynae</taxon>
        <taxon>Araneoidea</taxon>
        <taxon>Araneidae</taxon>
        <taxon>Araneus</taxon>
    </lineage>
</organism>
<gene>
    <name evidence="2" type="ORF">AVEN_269572_1</name>
</gene>